<keyword evidence="3" id="KW-1185">Reference proteome</keyword>
<feature type="region of interest" description="Disordered" evidence="1">
    <location>
        <begin position="1"/>
        <end position="65"/>
    </location>
</feature>
<evidence type="ECO:0000256" key="1">
    <source>
        <dbReference type="SAM" id="MobiDB-lite"/>
    </source>
</evidence>
<sequence length="325" mass="35942">MHSLFRGCKGVGGGQESSSVGEGQVSTGVGEGQVSTGVGEGQVSAGVGPSINSPFRNDEERKQTRKKIPAEARIIYLLFWRKRDQTGRSSASQIPKQAPSLVFLGTCCPHEHLLPSKAAVVPLIKCYHSRYLFPPSRSLLVRTSLQSENRGLGSRLSWRWSGAPVLPSPENEIISSKAVVGGVDDFYMKGAALWRKGTVECPLPAEAPGDYMKLQNIFSLEKEWKGNVSNILLAETSCNMKPSYRAWCAVESMVQQNPQSLVWYVMTSKVVNLRQGVAGRLLEHYHNLRLVTVGLRQVFHNTPLMDLYTSTSWTHNTSELLPHYE</sequence>
<comment type="caution">
    <text evidence="2">The sequence shown here is derived from an EMBL/GenBank/DDBJ whole genome shotgun (WGS) entry which is preliminary data.</text>
</comment>
<dbReference type="GO" id="GO:0016020">
    <property type="term" value="C:membrane"/>
    <property type="evidence" value="ECO:0007669"/>
    <property type="project" value="GOC"/>
</dbReference>
<reference evidence="2" key="1">
    <citation type="journal article" date="2021" name="Sci. Adv.">
        <title>The American lobster genome reveals insights on longevity, neural, and immune adaptations.</title>
        <authorList>
            <person name="Polinski J.M."/>
            <person name="Zimin A.V."/>
            <person name="Clark K.F."/>
            <person name="Kohn A.B."/>
            <person name="Sadowski N."/>
            <person name="Timp W."/>
            <person name="Ptitsyn A."/>
            <person name="Khanna P."/>
            <person name="Romanova D.Y."/>
            <person name="Williams P."/>
            <person name="Greenwood S.J."/>
            <person name="Moroz L.L."/>
            <person name="Walt D.R."/>
            <person name="Bodnar A.G."/>
        </authorList>
    </citation>
    <scope>NUCLEOTIDE SEQUENCE</scope>
    <source>
        <strain evidence="2">GMGI-L3</strain>
    </source>
</reference>
<dbReference type="GO" id="GO:0016758">
    <property type="term" value="F:hexosyltransferase activity"/>
    <property type="evidence" value="ECO:0007669"/>
    <property type="project" value="TreeGrafter"/>
</dbReference>
<evidence type="ECO:0000313" key="3">
    <source>
        <dbReference type="Proteomes" id="UP000747542"/>
    </source>
</evidence>
<proteinExistence type="predicted"/>
<dbReference type="PANTHER" id="PTHR12042">
    <property type="entry name" value="LACTOSYLCERAMIDE 4-ALPHA-GALACTOSYLTRANSFERASE ALPHA- 1,4-GALACTOSYLTRANSFERASE"/>
    <property type="match status" value="1"/>
</dbReference>
<accession>A0A8J5MWU3</accession>
<protein>
    <submittedName>
        <fullName evidence="2">Putative lactosylceramide 4-alpha-galactosyltransferase-like 11</fullName>
    </submittedName>
</protein>
<organism evidence="2 3">
    <name type="scientific">Homarus americanus</name>
    <name type="common">American lobster</name>
    <dbReference type="NCBI Taxonomy" id="6706"/>
    <lineage>
        <taxon>Eukaryota</taxon>
        <taxon>Metazoa</taxon>
        <taxon>Ecdysozoa</taxon>
        <taxon>Arthropoda</taxon>
        <taxon>Crustacea</taxon>
        <taxon>Multicrustacea</taxon>
        <taxon>Malacostraca</taxon>
        <taxon>Eumalacostraca</taxon>
        <taxon>Eucarida</taxon>
        <taxon>Decapoda</taxon>
        <taxon>Pleocyemata</taxon>
        <taxon>Astacidea</taxon>
        <taxon>Nephropoidea</taxon>
        <taxon>Nephropidae</taxon>
        <taxon>Homarus</taxon>
    </lineage>
</organism>
<dbReference type="GO" id="GO:0006688">
    <property type="term" value="P:glycosphingolipid biosynthetic process"/>
    <property type="evidence" value="ECO:0007669"/>
    <property type="project" value="TreeGrafter"/>
</dbReference>
<dbReference type="AlphaFoldDB" id="A0A8J5MWU3"/>
<gene>
    <name evidence="2" type="primary">A4galt-L11</name>
    <name evidence="2" type="ORF">Hamer_G025256</name>
</gene>
<dbReference type="PANTHER" id="PTHR12042:SF21">
    <property type="entry name" value="ALPHA1,4-GALACTOSYLTRANSFERASE 1-RELATED"/>
    <property type="match status" value="1"/>
</dbReference>
<name>A0A8J5MWU3_HOMAM</name>
<feature type="compositionally biased region" description="Low complexity" evidence="1">
    <location>
        <begin position="16"/>
        <end position="44"/>
    </location>
</feature>
<evidence type="ECO:0000313" key="2">
    <source>
        <dbReference type="EMBL" id="KAG7166566.1"/>
    </source>
</evidence>
<dbReference type="InterPro" id="IPR051981">
    <property type="entry name" value="Glycosyltransf_32"/>
</dbReference>
<dbReference type="EMBL" id="JAHLQT010022481">
    <property type="protein sequence ID" value="KAG7166566.1"/>
    <property type="molecule type" value="Genomic_DNA"/>
</dbReference>
<dbReference type="Proteomes" id="UP000747542">
    <property type="component" value="Unassembled WGS sequence"/>
</dbReference>